<dbReference type="RefSeq" id="XP_012652261.1">
    <property type="nucleotide sequence ID" value="XM_012796807.1"/>
</dbReference>
<keyword evidence="1" id="KW-0472">Membrane</keyword>
<sequence length="119" mass="13865">MYSLYSQFMKIRALFLHYIIPQGYKGVSTKSQELLNILSLINYFNFLLLIVYEFMYLSTKQLQKEQACLIKITFPSSLANQSYGFKLIPSCYTSLSSKTKFLCNSLIFSSLGVFWYNNN</sequence>
<evidence type="ECO:0000256" key="1">
    <source>
        <dbReference type="SAM" id="Phobius"/>
    </source>
</evidence>
<dbReference type="InParanoid" id="W7X799"/>
<name>W7X799_TETTS</name>
<proteinExistence type="predicted"/>
<accession>W7X799</accession>
<evidence type="ECO:0000313" key="3">
    <source>
        <dbReference type="Proteomes" id="UP000009168"/>
    </source>
</evidence>
<keyword evidence="1" id="KW-1133">Transmembrane helix</keyword>
<dbReference type="KEGG" id="tet:TTHERM_000354629"/>
<feature type="transmembrane region" description="Helical" evidence="1">
    <location>
        <begin position="34"/>
        <end position="55"/>
    </location>
</feature>
<keyword evidence="3" id="KW-1185">Reference proteome</keyword>
<evidence type="ECO:0000313" key="2">
    <source>
        <dbReference type="EMBL" id="EWS75270.1"/>
    </source>
</evidence>
<gene>
    <name evidence="2" type="ORF">TTHERM_000354629</name>
</gene>
<dbReference type="GeneID" id="24438572"/>
<protein>
    <submittedName>
        <fullName evidence="2">Transmembrane protein, putative</fullName>
    </submittedName>
</protein>
<reference evidence="3" key="1">
    <citation type="journal article" date="2006" name="PLoS Biol.">
        <title>Macronuclear genome sequence of the ciliate Tetrahymena thermophila, a model eukaryote.</title>
        <authorList>
            <person name="Eisen J.A."/>
            <person name="Coyne R.S."/>
            <person name="Wu M."/>
            <person name="Wu D."/>
            <person name="Thiagarajan M."/>
            <person name="Wortman J.R."/>
            <person name="Badger J.H."/>
            <person name="Ren Q."/>
            <person name="Amedeo P."/>
            <person name="Jones K.M."/>
            <person name="Tallon L.J."/>
            <person name="Delcher A.L."/>
            <person name="Salzberg S.L."/>
            <person name="Silva J.C."/>
            <person name="Haas B.J."/>
            <person name="Majoros W.H."/>
            <person name="Farzad M."/>
            <person name="Carlton J.M."/>
            <person name="Smith R.K. Jr."/>
            <person name="Garg J."/>
            <person name="Pearlman R.E."/>
            <person name="Karrer K.M."/>
            <person name="Sun L."/>
            <person name="Manning G."/>
            <person name="Elde N.C."/>
            <person name="Turkewitz A.P."/>
            <person name="Asai D.J."/>
            <person name="Wilkes D.E."/>
            <person name="Wang Y."/>
            <person name="Cai H."/>
            <person name="Collins K."/>
            <person name="Stewart B.A."/>
            <person name="Lee S.R."/>
            <person name="Wilamowska K."/>
            <person name="Weinberg Z."/>
            <person name="Ruzzo W.L."/>
            <person name="Wloga D."/>
            <person name="Gaertig J."/>
            <person name="Frankel J."/>
            <person name="Tsao C.-C."/>
            <person name="Gorovsky M.A."/>
            <person name="Keeling P.J."/>
            <person name="Waller R.F."/>
            <person name="Patron N.J."/>
            <person name="Cherry J.M."/>
            <person name="Stover N.A."/>
            <person name="Krieger C.J."/>
            <person name="del Toro C."/>
            <person name="Ryder H.F."/>
            <person name="Williamson S.C."/>
            <person name="Barbeau R.A."/>
            <person name="Hamilton E.P."/>
            <person name="Orias E."/>
        </authorList>
    </citation>
    <scope>NUCLEOTIDE SEQUENCE [LARGE SCALE GENOMIC DNA]</scope>
    <source>
        <strain evidence="3">SB210</strain>
    </source>
</reference>
<dbReference type="AlphaFoldDB" id="W7X799"/>
<organism evidence="2 3">
    <name type="scientific">Tetrahymena thermophila (strain SB210)</name>
    <dbReference type="NCBI Taxonomy" id="312017"/>
    <lineage>
        <taxon>Eukaryota</taxon>
        <taxon>Sar</taxon>
        <taxon>Alveolata</taxon>
        <taxon>Ciliophora</taxon>
        <taxon>Intramacronucleata</taxon>
        <taxon>Oligohymenophorea</taxon>
        <taxon>Hymenostomatida</taxon>
        <taxon>Tetrahymenina</taxon>
        <taxon>Tetrahymenidae</taxon>
        <taxon>Tetrahymena</taxon>
    </lineage>
</organism>
<keyword evidence="1 2" id="KW-0812">Transmembrane</keyword>
<dbReference type="Proteomes" id="UP000009168">
    <property type="component" value="Unassembled WGS sequence"/>
</dbReference>
<dbReference type="EMBL" id="GG662749">
    <property type="protein sequence ID" value="EWS75270.1"/>
    <property type="molecule type" value="Genomic_DNA"/>
</dbReference>